<dbReference type="AlphaFoldDB" id="A0A1E5UY54"/>
<comment type="caution">
    <text evidence="1">The sequence shown here is derived from an EMBL/GenBank/DDBJ whole genome shotgun (WGS) entry which is preliminary data.</text>
</comment>
<organism evidence="1 2">
    <name type="scientific">Dichanthelium oligosanthes</name>
    <dbReference type="NCBI Taxonomy" id="888268"/>
    <lineage>
        <taxon>Eukaryota</taxon>
        <taxon>Viridiplantae</taxon>
        <taxon>Streptophyta</taxon>
        <taxon>Embryophyta</taxon>
        <taxon>Tracheophyta</taxon>
        <taxon>Spermatophyta</taxon>
        <taxon>Magnoliopsida</taxon>
        <taxon>Liliopsida</taxon>
        <taxon>Poales</taxon>
        <taxon>Poaceae</taxon>
        <taxon>PACMAD clade</taxon>
        <taxon>Panicoideae</taxon>
        <taxon>Panicodae</taxon>
        <taxon>Paniceae</taxon>
        <taxon>Dichantheliinae</taxon>
        <taxon>Dichanthelium</taxon>
    </lineage>
</organism>
<keyword evidence="2" id="KW-1185">Reference proteome</keyword>
<evidence type="ECO:0000313" key="2">
    <source>
        <dbReference type="Proteomes" id="UP000095767"/>
    </source>
</evidence>
<proteinExistence type="predicted"/>
<sequence>MNDVARLFTRTCVNICLKLASHRPINIAVLCCMLCILFMEQKFLSIVDRDILSNLMHGPGERQRTHQ</sequence>
<reference evidence="1 2" key="1">
    <citation type="submission" date="2016-09" db="EMBL/GenBank/DDBJ databases">
        <title>The draft genome of Dichanthelium oligosanthes: A C3 panicoid grass species.</title>
        <authorList>
            <person name="Studer A.J."/>
            <person name="Schnable J.C."/>
            <person name="Brutnell T.P."/>
        </authorList>
    </citation>
    <scope>NUCLEOTIDE SEQUENCE [LARGE SCALE GENOMIC DNA]</scope>
    <source>
        <strain evidence="2">cv. Kellogg 1175</strain>
        <tissue evidence="1">Leaf</tissue>
    </source>
</reference>
<dbReference type="EMBL" id="LWDX02058915">
    <property type="protein sequence ID" value="OEL17734.1"/>
    <property type="molecule type" value="Genomic_DNA"/>
</dbReference>
<protein>
    <submittedName>
        <fullName evidence="1">Uncharacterized protein</fullName>
    </submittedName>
</protein>
<accession>A0A1E5UY54</accession>
<name>A0A1E5UY54_9POAL</name>
<evidence type="ECO:0000313" key="1">
    <source>
        <dbReference type="EMBL" id="OEL17734.1"/>
    </source>
</evidence>
<dbReference type="Proteomes" id="UP000095767">
    <property type="component" value="Unassembled WGS sequence"/>
</dbReference>
<gene>
    <name evidence="1" type="ORF">BAE44_0021241</name>
</gene>